<evidence type="ECO:0000259" key="2">
    <source>
        <dbReference type="Pfam" id="PF24696"/>
    </source>
</evidence>
<dbReference type="InterPro" id="IPR057767">
    <property type="entry name" value="UGSC-like_dom"/>
</dbReference>
<sequence length="199" mass="22084">MYDPVADSEEAERKPIAPRLEQIEGTRIGLFDNGKPAAEPLLDVVEERLEEAYPTVTVDRYAVAHLNRIKNEEEMADIEAWADENLDACIGAIGDCGSCTKYLVYGIEAVERSGTPGVGIVDEGFALDWDTNARDFGRDMRYYTLPAISEVVDRDRFREQITADVLDNILEEVTRPPSPEEQATEDAESDKTVVAGGDR</sequence>
<dbReference type="AlphaFoldDB" id="A0A1H6G4T6"/>
<keyword evidence="4" id="KW-1185">Reference proteome</keyword>
<reference evidence="4" key="1">
    <citation type="submission" date="2016-10" db="EMBL/GenBank/DDBJ databases">
        <authorList>
            <person name="Varghese N."/>
            <person name="Submissions S."/>
        </authorList>
    </citation>
    <scope>NUCLEOTIDE SEQUENCE [LARGE SCALE GENOMIC DNA]</scope>
    <source>
        <strain evidence="4">CGMCC 1.8981</strain>
    </source>
</reference>
<dbReference type="Proteomes" id="UP000199112">
    <property type="component" value="Unassembled WGS sequence"/>
</dbReference>
<organism evidence="3 4">
    <name type="scientific">Natronorubrum sediminis</name>
    <dbReference type="NCBI Taxonomy" id="640943"/>
    <lineage>
        <taxon>Archaea</taxon>
        <taxon>Methanobacteriati</taxon>
        <taxon>Methanobacteriota</taxon>
        <taxon>Stenosarchaea group</taxon>
        <taxon>Halobacteria</taxon>
        <taxon>Halobacteriales</taxon>
        <taxon>Natrialbaceae</taxon>
        <taxon>Natronorubrum</taxon>
    </lineage>
</organism>
<evidence type="ECO:0000313" key="3">
    <source>
        <dbReference type="EMBL" id="SEH18091.1"/>
    </source>
</evidence>
<dbReference type="EMBL" id="FNWL01000006">
    <property type="protein sequence ID" value="SEH18091.1"/>
    <property type="molecule type" value="Genomic_DNA"/>
</dbReference>
<feature type="domain" description="UGSC-like" evidence="2">
    <location>
        <begin position="1"/>
        <end position="174"/>
    </location>
</feature>
<feature type="region of interest" description="Disordered" evidence="1">
    <location>
        <begin position="170"/>
        <end position="199"/>
    </location>
</feature>
<evidence type="ECO:0000256" key="1">
    <source>
        <dbReference type="SAM" id="MobiDB-lite"/>
    </source>
</evidence>
<proteinExistence type="predicted"/>
<evidence type="ECO:0000313" key="4">
    <source>
        <dbReference type="Proteomes" id="UP000199112"/>
    </source>
</evidence>
<accession>A0A1H6G4T6</accession>
<name>A0A1H6G4T6_9EURY</name>
<protein>
    <recommendedName>
        <fullName evidence="2">UGSC-like domain-containing protein</fullName>
    </recommendedName>
</protein>
<gene>
    <name evidence="3" type="ORF">SAMN04487967_3617</name>
</gene>
<dbReference type="Pfam" id="PF24696">
    <property type="entry name" value="UGSC"/>
    <property type="match status" value="1"/>
</dbReference>